<gene>
    <name evidence="2" type="ordered locus">Dfer_2809</name>
</gene>
<keyword evidence="1" id="KW-0472">Membrane</keyword>
<dbReference type="InterPro" id="IPR045781">
    <property type="entry name" value="SxtJ"/>
</dbReference>
<dbReference type="Proteomes" id="UP000002011">
    <property type="component" value="Chromosome"/>
</dbReference>
<dbReference type="AlphaFoldDB" id="C6W4C3"/>
<dbReference type="eggNOG" id="ENOG5032S8V">
    <property type="taxonomic scope" value="Bacteria"/>
</dbReference>
<keyword evidence="3" id="KW-1185">Reference proteome</keyword>
<dbReference type="HOGENOM" id="CLU_127055_2_1_10"/>
<accession>C6W4C3</accession>
<feature type="transmembrane region" description="Helical" evidence="1">
    <location>
        <begin position="67"/>
        <end position="87"/>
    </location>
</feature>
<dbReference type="EMBL" id="CP001619">
    <property type="protein sequence ID" value="ACT94024.1"/>
    <property type="molecule type" value="Genomic_DNA"/>
</dbReference>
<evidence type="ECO:0000313" key="3">
    <source>
        <dbReference type="Proteomes" id="UP000002011"/>
    </source>
</evidence>
<reference evidence="2 3" key="1">
    <citation type="journal article" date="2009" name="Stand. Genomic Sci.">
        <title>Complete genome sequence of Dyadobacter fermentans type strain (NS114).</title>
        <authorList>
            <person name="Lang E."/>
            <person name="Lapidus A."/>
            <person name="Chertkov O."/>
            <person name="Brettin T."/>
            <person name="Detter J.C."/>
            <person name="Han C."/>
            <person name="Copeland A."/>
            <person name="Glavina Del Rio T."/>
            <person name="Nolan M."/>
            <person name="Chen F."/>
            <person name="Lucas S."/>
            <person name="Tice H."/>
            <person name="Cheng J.F."/>
            <person name="Land M."/>
            <person name="Hauser L."/>
            <person name="Chang Y.J."/>
            <person name="Jeffries C.D."/>
            <person name="Kopitz M."/>
            <person name="Bruce D."/>
            <person name="Goodwin L."/>
            <person name="Pitluck S."/>
            <person name="Ovchinnikova G."/>
            <person name="Pati A."/>
            <person name="Ivanova N."/>
            <person name="Mavrommatis K."/>
            <person name="Chen A."/>
            <person name="Palaniappan K."/>
            <person name="Chain P."/>
            <person name="Bristow J."/>
            <person name="Eisen J.A."/>
            <person name="Markowitz V."/>
            <person name="Hugenholtz P."/>
            <person name="Goker M."/>
            <person name="Rohde M."/>
            <person name="Kyrpides N.C."/>
            <person name="Klenk H.P."/>
        </authorList>
    </citation>
    <scope>NUCLEOTIDE SEQUENCE [LARGE SCALE GENOMIC DNA]</scope>
    <source>
        <strain evidence="3">ATCC 700827 / DSM 18053 / CIP 107007 / KCTC 52180 / NS114</strain>
    </source>
</reference>
<dbReference type="RefSeq" id="WP_015812274.1">
    <property type="nucleotide sequence ID" value="NC_013037.1"/>
</dbReference>
<dbReference type="Pfam" id="PF19588">
    <property type="entry name" value="SxtJ"/>
    <property type="match status" value="1"/>
</dbReference>
<name>C6W4C3_DYAFD</name>
<protein>
    <submittedName>
        <fullName evidence="2">Uncharacterized protein</fullName>
    </submittedName>
</protein>
<dbReference type="KEGG" id="dfe:Dfer_2809"/>
<proteinExistence type="predicted"/>
<keyword evidence="1" id="KW-0812">Transmembrane</keyword>
<feature type="transmembrane region" description="Helical" evidence="1">
    <location>
        <begin position="30"/>
        <end position="55"/>
    </location>
</feature>
<feature type="transmembrane region" description="Helical" evidence="1">
    <location>
        <begin position="7"/>
        <end position="24"/>
    </location>
</feature>
<dbReference type="OrthoDB" id="677995at2"/>
<dbReference type="STRING" id="471854.Dfer_2809"/>
<evidence type="ECO:0000256" key="1">
    <source>
        <dbReference type="SAM" id="Phobius"/>
    </source>
</evidence>
<organism evidence="2 3">
    <name type="scientific">Dyadobacter fermentans (strain ATCC 700827 / DSM 18053 / CIP 107007 / KCTC 52180 / NS114)</name>
    <dbReference type="NCBI Taxonomy" id="471854"/>
    <lineage>
        <taxon>Bacteria</taxon>
        <taxon>Pseudomonadati</taxon>
        <taxon>Bacteroidota</taxon>
        <taxon>Cytophagia</taxon>
        <taxon>Cytophagales</taxon>
        <taxon>Spirosomataceae</taxon>
        <taxon>Dyadobacter</taxon>
    </lineage>
</organism>
<evidence type="ECO:0000313" key="2">
    <source>
        <dbReference type="EMBL" id="ACT94024.1"/>
    </source>
</evidence>
<keyword evidence="1" id="KW-1133">Transmembrane helix</keyword>
<sequence>MSESDKVKAQLVIVTGLVVLYFIFKSEYFLIAAAVIGVLSIAIPVFGDLIVKLWYKLAEVLGAINGKILLSAVFFIVLFPVAAIARLTKKNPLHLKKEDTDTVFTERNHKYSAKDLEQVW</sequence>